<keyword evidence="2" id="KW-1185">Reference proteome</keyword>
<organism evidence="1 2">
    <name type="scientific">Hevea brasiliensis</name>
    <name type="common">Para rubber tree</name>
    <name type="synonym">Siphonia brasiliensis</name>
    <dbReference type="NCBI Taxonomy" id="3981"/>
    <lineage>
        <taxon>Eukaryota</taxon>
        <taxon>Viridiplantae</taxon>
        <taxon>Streptophyta</taxon>
        <taxon>Embryophyta</taxon>
        <taxon>Tracheophyta</taxon>
        <taxon>Spermatophyta</taxon>
        <taxon>Magnoliopsida</taxon>
        <taxon>eudicotyledons</taxon>
        <taxon>Gunneridae</taxon>
        <taxon>Pentapetalae</taxon>
        <taxon>rosids</taxon>
        <taxon>fabids</taxon>
        <taxon>Malpighiales</taxon>
        <taxon>Euphorbiaceae</taxon>
        <taxon>Crotonoideae</taxon>
        <taxon>Micrandreae</taxon>
        <taxon>Hevea</taxon>
    </lineage>
</organism>
<gene>
    <name evidence="1" type="ORF">GH714_018063</name>
</gene>
<dbReference type="EMBL" id="JAAGAX010000001">
    <property type="protein sequence ID" value="KAF2324854.1"/>
    <property type="molecule type" value="Genomic_DNA"/>
</dbReference>
<reference evidence="1 2" key="1">
    <citation type="journal article" date="2020" name="Mol. Plant">
        <title>The Chromosome-Based Rubber Tree Genome Provides New Insights into Spurge Genome Evolution and Rubber Biosynthesis.</title>
        <authorList>
            <person name="Liu J."/>
            <person name="Shi C."/>
            <person name="Shi C.C."/>
            <person name="Li W."/>
            <person name="Zhang Q.J."/>
            <person name="Zhang Y."/>
            <person name="Li K."/>
            <person name="Lu H.F."/>
            <person name="Shi C."/>
            <person name="Zhu S.T."/>
            <person name="Xiao Z.Y."/>
            <person name="Nan H."/>
            <person name="Yue Y."/>
            <person name="Zhu X.G."/>
            <person name="Wu Y."/>
            <person name="Hong X.N."/>
            <person name="Fan G.Y."/>
            <person name="Tong Y."/>
            <person name="Zhang D."/>
            <person name="Mao C.L."/>
            <person name="Liu Y.L."/>
            <person name="Hao S.J."/>
            <person name="Liu W.Q."/>
            <person name="Lv M.Q."/>
            <person name="Zhang H.B."/>
            <person name="Liu Y."/>
            <person name="Hu-Tang G.R."/>
            <person name="Wang J.P."/>
            <person name="Wang J.H."/>
            <person name="Sun Y.H."/>
            <person name="Ni S.B."/>
            <person name="Chen W.B."/>
            <person name="Zhang X.C."/>
            <person name="Jiao Y.N."/>
            <person name="Eichler E.E."/>
            <person name="Li G.H."/>
            <person name="Liu X."/>
            <person name="Gao L.Z."/>
        </authorList>
    </citation>
    <scope>NUCLEOTIDE SEQUENCE [LARGE SCALE GENOMIC DNA]</scope>
    <source>
        <strain evidence="2">cv. GT1</strain>
        <tissue evidence="1">Leaf</tissue>
    </source>
</reference>
<dbReference type="Proteomes" id="UP000467840">
    <property type="component" value="Chromosome 5"/>
</dbReference>
<protein>
    <submittedName>
        <fullName evidence="1">Uncharacterized protein</fullName>
    </submittedName>
</protein>
<proteinExistence type="predicted"/>
<name>A0A6A6NI58_HEVBR</name>
<evidence type="ECO:0000313" key="1">
    <source>
        <dbReference type="EMBL" id="KAF2324854.1"/>
    </source>
</evidence>
<dbReference type="AlphaFoldDB" id="A0A6A6NI58"/>
<evidence type="ECO:0000313" key="2">
    <source>
        <dbReference type="Proteomes" id="UP000467840"/>
    </source>
</evidence>
<comment type="caution">
    <text evidence="1">The sequence shown here is derived from an EMBL/GenBank/DDBJ whole genome shotgun (WGS) entry which is preliminary data.</text>
</comment>
<accession>A0A6A6NI58</accession>
<sequence length="205" mass="22650">MYQIVVWLIRIADMAIRVTFTYPSHVALIASCVGFRVGNYRSLHNCWVRSQIFASPTMQNSDLEPLAPDARFPILLPSPKLKLNSWTKSSVSLYGTIVREIFGDNCRSPIAIGLGSRWLPCNESAPGPKSSDVDKGGTVSCVRNESNTVMLKINGKELDKSGSWLSKVFSFCLEDAKAIFTVAAVGFGRARIHSFNFHVPYSGCR</sequence>